<dbReference type="Proteomes" id="UP000006038">
    <property type="component" value="Chromosome 1"/>
</dbReference>
<protein>
    <submittedName>
        <fullName evidence="1">Uncharacterized protein</fullName>
    </submittedName>
</protein>
<evidence type="ECO:0000313" key="2">
    <source>
        <dbReference type="Proteomes" id="UP000006038"/>
    </source>
</evidence>
<dbReference type="AlphaFoldDB" id="J3KVP3"/>
<dbReference type="HOGENOM" id="CLU_2376176_0_0_1"/>
<dbReference type="Gramene" id="OB01G10490.1">
    <property type="protein sequence ID" value="OB01G10490.1"/>
    <property type="gene ID" value="OB01G10490"/>
</dbReference>
<name>J3KVP3_ORYBR</name>
<evidence type="ECO:0000313" key="1">
    <source>
        <dbReference type="EnsemblPlants" id="OB01G10490.1"/>
    </source>
</evidence>
<organism evidence="1">
    <name type="scientific">Oryza brachyantha</name>
    <name type="common">malo sina</name>
    <dbReference type="NCBI Taxonomy" id="4533"/>
    <lineage>
        <taxon>Eukaryota</taxon>
        <taxon>Viridiplantae</taxon>
        <taxon>Streptophyta</taxon>
        <taxon>Embryophyta</taxon>
        <taxon>Tracheophyta</taxon>
        <taxon>Spermatophyta</taxon>
        <taxon>Magnoliopsida</taxon>
        <taxon>Liliopsida</taxon>
        <taxon>Poales</taxon>
        <taxon>Poaceae</taxon>
        <taxon>BOP clade</taxon>
        <taxon>Oryzoideae</taxon>
        <taxon>Oryzeae</taxon>
        <taxon>Oryzinae</taxon>
        <taxon>Oryza</taxon>
    </lineage>
</organism>
<keyword evidence="2" id="KW-1185">Reference proteome</keyword>
<proteinExistence type="predicted"/>
<dbReference type="EnsemblPlants" id="OB01G10490.1">
    <property type="protein sequence ID" value="OB01G10490.1"/>
    <property type="gene ID" value="OB01G10490"/>
</dbReference>
<reference evidence="1" key="1">
    <citation type="journal article" date="2013" name="Nat. Commun.">
        <title>Whole-genome sequencing of Oryza brachyantha reveals mechanisms underlying Oryza genome evolution.</title>
        <authorList>
            <person name="Chen J."/>
            <person name="Huang Q."/>
            <person name="Gao D."/>
            <person name="Wang J."/>
            <person name="Lang Y."/>
            <person name="Liu T."/>
            <person name="Li B."/>
            <person name="Bai Z."/>
            <person name="Luis Goicoechea J."/>
            <person name="Liang C."/>
            <person name="Chen C."/>
            <person name="Zhang W."/>
            <person name="Sun S."/>
            <person name="Liao Y."/>
            <person name="Zhang X."/>
            <person name="Yang L."/>
            <person name="Song C."/>
            <person name="Wang M."/>
            <person name="Shi J."/>
            <person name="Liu G."/>
            <person name="Liu J."/>
            <person name="Zhou H."/>
            <person name="Zhou W."/>
            <person name="Yu Q."/>
            <person name="An N."/>
            <person name="Chen Y."/>
            <person name="Cai Q."/>
            <person name="Wang B."/>
            <person name="Liu B."/>
            <person name="Min J."/>
            <person name="Huang Y."/>
            <person name="Wu H."/>
            <person name="Li Z."/>
            <person name="Zhang Y."/>
            <person name="Yin Y."/>
            <person name="Song W."/>
            <person name="Jiang J."/>
            <person name="Jackson S.A."/>
            <person name="Wing R.A."/>
            <person name="Wang J."/>
            <person name="Chen M."/>
        </authorList>
    </citation>
    <scope>NUCLEOTIDE SEQUENCE [LARGE SCALE GENOMIC DNA]</scope>
    <source>
        <strain evidence="1">cv. IRGC 101232</strain>
    </source>
</reference>
<sequence>MFLDCPPAVFSFLRHLSPFLLRRLGIHFMPSSLKMYAIMLHVFVKNKLMVCKLNVFVKIDRAVRPHVYGRSDLSDNCGPTADIWAVKPAGQPRKS</sequence>
<reference evidence="1" key="2">
    <citation type="submission" date="2013-04" db="UniProtKB">
        <authorList>
            <consortium name="EnsemblPlants"/>
        </authorList>
    </citation>
    <scope>IDENTIFICATION</scope>
</reference>
<accession>J3KVP3</accession>